<dbReference type="RefSeq" id="WP_135110907.1">
    <property type="nucleotide sequence ID" value="NZ_SRHY01000032.1"/>
</dbReference>
<dbReference type="Proteomes" id="UP000298484">
    <property type="component" value="Unassembled WGS sequence"/>
</dbReference>
<accession>A0A4Y9A873</accession>
<gene>
    <name evidence="1" type="ORF">E4U82_14675</name>
</gene>
<organism evidence="1 2">
    <name type="scientific">Lentibacillus salicampi</name>
    <dbReference type="NCBI Taxonomy" id="175306"/>
    <lineage>
        <taxon>Bacteria</taxon>
        <taxon>Bacillati</taxon>
        <taxon>Bacillota</taxon>
        <taxon>Bacilli</taxon>
        <taxon>Bacillales</taxon>
        <taxon>Bacillaceae</taxon>
        <taxon>Lentibacillus</taxon>
    </lineage>
</organism>
<proteinExistence type="predicted"/>
<protein>
    <submittedName>
        <fullName evidence="1">Uncharacterized protein</fullName>
    </submittedName>
</protein>
<evidence type="ECO:0000313" key="2">
    <source>
        <dbReference type="Proteomes" id="UP000298484"/>
    </source>
</evidence>
<dbReference type="OrthoDB" id="2733945at2"/>
<dbReference type="AlphaFoldDB" id="A0A4Y9A873"/>
<evidence type="ECO:0000313" key="1">
    <source>
        <dbReference type="EMBL" id="TFJ91999.1"/>
    </source>
</evidence>
<comment type="caution">
    <text evidence="1">The sequence shown here is derived from an EMBL/GenBank/DDBJ whole genome shotgun (WGS) entry which is preliminary data.</text>
</comment>
<sequence>MGLFINNNEHPNVFKNNNQILEPNQGYYHKDNFSEMINEQKEINQTLSNAFHELQTIHHRQQHANANQWKTVGDQLTALKEREHEHETFERQAMAWLAKLDGNNQKLQHIIEHEDTMKKDVADKVASLNESSEKIMARLTAYESANQEMMQQMNELADLNRQMSEYLAGQDRTQADVLGRLENQEALMEKVHRQISEFRSILFERSSYLADKIEDSYNLTSSYVYKLVKGSDQPLMWYVNQKKADSDTRRD</sequence>
<name>A0A4Y9A873_9BACI</name>
<dbReference type="EMBL" id="SRHY01000032">
    <property type="protein sequence ID" value="TFJ91999.1"/>
    <property type="molecule type" value="Genomic_DNA"/>
</dbReference>
<keyword evidence="2" id="KW-1185">Reference proteome</keyword>
<reference evidence="1 2" key="1">
    <citation type="submission" date="2019-03" db="EMBL/GenBank/DDBJ databases">
        <title>Genome sequence of Lentibacillus salicampi ATCC BAA-719.</title>
        <authorList>
            <person name="Maclea K.S."/>
            <person name="Simoes Junior M."/>
        </authorList>
    </citation>
    <scope>NUCLEOTIDE SEQUENCE [LARGE SCALE GENOMIC DNA]</scope>
    <source>
        <strain evidence="1 2">ATCC BAA-719</strain>
    </source>
</reference>